<accession>A0A5C8FBA8</accession>
<evidence type="ECO:0000313" key="2">
    <source>
        <dbReference type="Proteomes" id="UP000322307"/>
    </source>
</evidence>
<organism evidence="1 2">
    <name type="scientific">Brachyspira aalborgi</name>
    <dbReference type="NCBI Taxonomy" id="29522"/>
    <lineage>
        <taxon>Bacteria</taxon>
        <taxon>Pseudomonadati</taxon>
        <taxon>Spirochaetota</taxon>
        <taxon>Spirochaetia</taxon>
        <taxon>Brachyspirales</taxon>
        <taxon>Brachyspiraceae</taxon>
        <taxon>Brachyspira</taxon>
    </lineage>
</organism>
<comment type="caution">
    <text evidence="1">The sequence shown here is derived from an EMBL/GenBank/DDBJ whole genome shotgun (WGS) entry which is preliminary data.</text>
</comment>
<dbReference type="Pfam" id="PF07505">
    <property type="entry name" value="DUF5131"/>
    <property type="match status" value="1"/>
</dbReference>
<dbReference type="EMBL" id="SAYE01000019">
    <property type="protein sequence ID" value="TXJ47545.1"/>
    <property type="molecule type" value="Genomic_DNA"/>
</dbReference>
<evidence type="ECO:0000313" key="1">
    <source>
        <dbReference type="EMBL" id="TXJ47545.1"/>
    </source>
</evidence>
<dbReference type="RefSeq" id="WP_147718802.1">
    <property type="nucleotide sequence ID" value="NZ_SAYE01000019.1"/>
</dbReference>
<proteinExistence type="predicted"/>
<reference evidence="1 2" key="1">
    <citation type="journal article" date="1992" name="Lakartidningen">
        <title>[Penicillin V and not amoxicillin is the first choice preparation in acute otitis].</title>
        <authorList>
            <person name="Kamme C."/>
            <person name="Lundgren K."/>
            <person name="Prellner K."/>
        </authorList>
    </citation>
    <scope>NUCLEOTIDE SEQUENCE [LARGE SCALE GENOMIC DNA]</scope>
    <source>
        <strain evidence="1 2">PC3939II</strain>
    </source>
</reference>
<dbReference type="Proteomes" id="UP000322307">
    <property type="component" value="Unassembled WGS sequence"/>
</dbReference>
<gene>
    <name evidence="1" type="ORF">EPJ84_11445</name>
</gene>
<dbReference type="InterPro" id="IPR011101">
    <property type="entry name" value="DUF5131"/>
</dbReference>
<dbReference type="AlphaFoldDB" id="A0A5C8FBA8"/>
<protein>
    <submittedName>
        <fullName evidence="1">DUF5131 family protein</fullName>
    </submittedName>
</protein>
<name>A0A5C8FBA8_9SPIR</name>
<sequence>MAKDNKKHLVLLDLYNHNNSIFNNILTMNPVCGCNIGCPYCYARKINQRFKHIPDFNKPQLKLNRLDNLKENRIYLMTSMSDFSSWCINNWKDKIFERLDLKNNIYLFLTKKPELCHIEKYDKRYWFGVSITCKSDLYKIEELRNNIKSNNYLITFEPLMEDLGKINLDKIGWVVIGKETGNRKGKIVPEKKWIENIYNQCAERKIPVSMKDKLFDILKPIQQLPEEFRNYI</sequence>